<protein>
    <recommendedName>
        <fullName evidence="10">Phenylacetaldoxime dehydratase family protein</fullName>
    </recommendedName>
</protein>
<keyword evidence="5" id="KW-0456">Lyase</keyword>
<feature type="region of interest" description="Disordered" evidence="7">
    <location>
        <begin position="1"/>
        <end position="40"/>
    </location>
</feature>
<evidence type="ECO:0000256" key="6">
    <source>
        <dbReference type="ARBA" id="ARBA00034312"/>
    </source>
</evidence>
<name>A0ABX9LKR2_9ACTN</name>
<evidence type="ECO:0000256" key="5">
    <source>
        <dbReference type="ARBA" id="ARBA00023239"/>
    </source>
</evidence>
<keyword evidence="9" id="KW-1185">Reference proteome</keyword>
<dbReference type="EMBL" id="QFZU02000072">
    <property type="protein sequence ID" value="RGA03704.1"/>
    <property type="molecule type" value="Genomic_DNA"/>
</dbReference>
<evidence type="ECO:0000256" key="1">
    <source>
        <dbReference type="ARBA" id="ARBA00001970"/>
    </source>
</evidence>
<evidence type="ECO:0000256" key="4">
    <source>
        <dbReference type="ARBA" id="ARBA00023004"/>
    </source>
</evidence>
<comment type="similarity">
    <text evidence="6">Belongs to the heme-containing dehydratase family.</text>
</comment>
<evidence type="ECO:0000256" key="7">
    <source>
        <dbReference type="SAM" id="MobiDB-lite"/>
    </source>
</evidence>
<evidence type="ECO:0000256" key="2">
    <source>
        <dbReference type="ARBA" id="ARBA00022617"/>
    </source>
</evidence>
<feature type="compositionally biased region" description="Basic and acidic residues" evidence="7">
    <location>
        <begin position="30"/>
        <end position="40"/>
    </location>
</feature>
<comment type="caution">
    <text evidence="8">The sequence shown here is derived from an EMBL/GenBank/DDBJ whole genome shotgun (WGS) entry which is preliminary data.</text>
</comment>
<keyword evidence="4" id="KW-0408">Iron</keyword>
<accession>A0ABX9LKR2</accession>
<keyword evidence="2" id="KW-0349">Heme</keyword>
<sequence length="379" mass="41769">MVRRSFRWLSTGDRAVPPVPLHPPGGGEDGMPRENRTDTGERVMPKLRPAGFRNPYPAYSLHLPERLTGVTMRQLAVQHRDDDEAAGVLADVVGSLHGAHAPVTYEHAAHVDRLGYTNDVILAYWLDGDAEKSWSEEHPLGSWAAPELTAKGGPIGLWTEVLRAPADHFETSYSYDSPTWGLASQFPAVLNAYHSYPGSMRDRIPAAEDAGLAGEVDSVVQAAPADSAGRHLVVTTPGNLCFIRSPQGWKHCPDDERAWFEERVLPVYQDGVGYLAANPQETGCLSARLADLIVSNDDRVQTATLAWFLSLSHLERWAHSHATHLAIFKSAGELIARFAPDIHVTLGHEVYVAPEGGRMEYLNCHDRTGFLPYFPAQYR</sequence>
<evidence type="ECO:0000256" key="3">
    <source>
        <dbReference type="ARBA" id="ARBA00022723"/>
    </source>
</evidence>
<comment type="cofactor">
    <cofactor evidence="1">
        <name>heme b</name>
        <dbReference type="ChEBI" id="CHEBI:60344"/>
    </cofactor>
</comment>
<reference evidence="8 9" key="1">
    <citation type="submission" date="2018-08" db="EMBL/GenBank/DDBJ databases">
        <title>Microbispora. triticiradicis sp. nov., a novel actinomycete isolated from the root of wheat (Triticum aestivum L.)).</title>
        <authorList>
            <person name="Han C."/>
        </authorList>
    </citation>
    <scope>NUCLEOTIDE SEQUENCE [LARGE SCALE GENOMIC DNA]</scope>
    <source>
        <strain evidence="8 9">NEAU-HRDPA2-9</strain>
    </source>
</reference>
<evidence type="ECO:0008006" key="10">
    <source>
        <dbReference type="Google" id="ProtNLM"/>
    </source>
</evidence>
<proteinExistence type="inferred from homology"/>
<dbReference type="Proteomes" id="UP000262538">
    <property type="component" value="Unassembled WGS sequence"/>
</dbReference>
<organism evidence="8 9">
    <name type="scientific">Microbispora triticiradicis</name>
    <dbReference type="NCBI Taxonomy" id="2200763"/>
    <lineage>
        <taxon>Bacteria</taxon>
        <taxon>Bacillati</taxon>
        <taxon>Actinomycetota</taxon>
        <taxon>Actinomycetes</taxon>
        <taxon>Streptosporangiales</taxon>
        <taxon>Streptosporangiaceae</taxon>
        <taxon>Microbispora</taxon>
    </lineage>
</organism>
<dbReference type="InterPro" id="IPR025702">
    <property type="entry name" value="OXD"/>
</dbReference>
<evidence type="ECO:0000313" key="9">
    <source>
        <dbReference type="Proteomes" id="UP000262538"/>
    </source>
</evidence>
<evidence type="ECO:0000313" key="8">
    <source>
        <dbReference type="EMBL" id="RGA03704.1"/>
    </source>
</evidence>
<keyword evidence="3" id="KW-0479">Metal-binding</keyword>
<dbReference type="Pfam" id="PF13816">
    <property type="entry name" value="Dehydratase_hem"/>
    <property type="match status" value="1"/>
</dbReference>
<gene>
    <name evidence="8" type="ORF">DI270_017635</name>
</gene>